<organism evidence="2 3">
    <name type="scientific">Blastopirellula marina</name>
    <dbReference type="NCBI Taxonomy" id="124"/>
    <lineage>
        <taxon>Bacteria</taxon>
        <taxon>Pseudomonadati</taxon>
        <taxon>Planctomycetota</taxon>
        <taxon>Planctomycetia</taxon>
        <taxon>Pirellulales</taxon>
        <taxon>Pirellulaceae</taxon>
        <taxon>Blastopirellula</taxon>
    </lineage>
</organism>
<protein>
    <recommendedName>
        <fullName evidence="1">DUF7674 domain-containing protein</fullName>
    </recommendedName>
</protein>
<gene>
    <name evidence="2" type="ORF">C5Y83_18170</name>
</gene>
<proteinExistence type="predicted"/>
<dbReference type="InterPro" id="IPR056091">
    <property type="entry name" value="DUF7674"/>
</dbReference>
<evidence type="ECO:0000313" key="2">
    <source>
        <dbReference type="EMBL" id="PQO32164.1"/>
    </source>
</evidence>
<dbReference type="OrthoDB" id="9920883at2"/>
<name>A0A2S8FJR1_9BACT</name>
<dbReference type="Pfam" id="PF24722">
    <property type="entry name" value="DUF7674"/>
    <property type="match status" value="1"/>
</dbReference>
<sequence length="125" mass="14624">MTLSAAEVIERIEATYPQLSSVLHDEIVEGLTHLQIAEFSRLTQQQIDEHDCDGFQRTCRLFIELWDNAVPAVINALNVSFLEHLVFEDETILRRWAYDGMPERMRVAYEEMQLHNRRIHGQENA</sequence>
<accession>A0A2S8FJR1</accession>
<evidence type="ECO:0000259" key="1">
    <source>
        <dbReference type="Pfam" id="PF24722"/>
    </source>
</evidence>
<evidence type="ECO:0000313" key="3">
    <source>
        <dbReference type="Proteomes" id="UP000238322"/>
    </source>
</evidence>
<dbReference type="AlphaFoldDB" id="A0A2S8FJR1"/>
<dbReference type="RefSeq" id="WP_105331176.1">
    <property type="nucleotide sequence ID" value="NZ_PUHY01000012.1"/>
</dbReference>
<reference evidence="2 3" key="1">
    <citation type="submission" date="2018-02" db="EMBL/GenBank/DDBJ databases">
        <title>Comparative genomes isolates from brazilian mangrove.</title>
        <authorList>
            <person name="Araujo J.E."/>
            <person name="Taketani R.G."/>
            <person name="Silva M.C.P."/>
            <person name="Loureco M.V."/>
            <person name="Andreote F.D."/>
        </authorList>
    </citation>
    <scope>NUCLEOTIDE SEQUENCE [LARGE SCALE GENOMIC DNA]</scope>
    <source>
        <strain evidence="2 3">Hex-1 MGV</strain>
    </source>
</reference>
<dbReference type="EMBL" id="PUHY01000012">
    <property type="protein sequence ID" value="PQO32164.1"/>
    <property type="molecule type" value="Genomic_DNA"/>
</dbReference>
<feature type="domain" description="DUF7674" evidence="1">
    <location>
        <begin position="9"/>
        <end position="114"/>
    </location>
</feature>
<dbReference type="Proteomes" id="UP000238322">
    <property type="component" value="Unassembled WGS sequence"/>
</dbReference>
<comment type="caution">
    <text evidence="2">The sequence shown here is derived from an EMBL/GenBank/DDBJ whole genome shotgun (WGS) entry which is preliminary data.</text>
</comment>